<protein>
    <submittedName>
        <fullName evidence="1">Uncharacterized protein</fullName>
    </submittedName>
</protein>
<dbReference type="InterPro" id="IPR056209">
    <property type="entry name" value="SU10_adaptor"/>
</dbReference>
<dbReference type="Pfam" id="PF24175">
    <property type="entry name" value="SU10_adaptor"/>
    <property type="match status" value="1"/>
</dbReference>
<dbReference type="AlphaFoldDB" id="A0A0F9NS70"/>
<comment type="caution">
    <text evidence="1">The sequence shown here is derived from an EMBL/GenBank/DDBJ whole genome shotgun (WGS) entry which is preliminary data.</text>
</comment>
<accession>A0A0F9NS70</accession>
<gene>
    <name evidence="1" type="ORF">LCGC14_1302130</name>
</gene>
<sequence length="220" mass="24083">MTKANFRILIRSAVDDPNAARWSDAVMDLFTAATIDSMYSDLFQVAPFLTSQLDTLTSLTSPGYFDKRITATGDLSQRLFRIQTIVRNGTTYTQGKALNLVMENSVEITGLPTTYILLGDLVYLFPLNTTDDVEIRYSFRPASYDDLADADTVVWPDGYETAAIYETAGRLLAKGAAEDNQGYLALAGSEFGRLKSAVIRGSVGPLTIMNMDESVAWGDA</sequence>
<organism evidence="1">
    <name type="scientific">marine sediment metagenome</name>
    <dbReference type="NCBI Taxonomy" id="412755"/>
    <lineage>
        <taxon>unclassified sequences</taxon>
        <taxon>metagenomes</taxon>
        <taxon>ecological metagenomes</taxon>
    </lineage>
</organism>
<reference evidence="1" key="1">
    <citation type="journal article" date="2015" name="Nature">
        <title>Complex archaea that bridge the gap between prokaryotes and eukaryotes.</title>
        <authorList>
            <person name="Spang A."/>
            <person name="Saw J.H."/>
            <person name="Jorgensen S.L."/>
            <person name="Zaremba-Niedzwiedzka K."/>
            <person name="Martijn J."/>
            <person name="Lind A.E."/>
            <person name="van Eijk R."/>
            <person name="Schleper C."/>
            <person name="Guy L."/>
            <person name="Ettema T.J."/>
        </authorList>
    </citation>
    <scope>NUCLEOTIDE SEQUENCE</scope>
</reference>
<evidence type="ECO:0000313" key="1">
    <source>
        <dbReference type="EMBL" id="KKM84152.1"/>
    </source>
</evidence>
<dbReference type="EMBL" id="LAZR01007608">
    <property type="protein sequence ID" value="KKM84152.1"/>
    <property type="molecule type" value="Genomic_DNA"/>
</dbReference>
<proteinExistence type="predicted"/>
<name>A0A0F9NS70_9ZZZZ</name>